<reference evidence="1" key="1">
    <citation type="submission" date="2014-11" db="EMBL/GenBank/DDBJ databases">
        <authorList>
            <person name="Amaro Gonzalez C."/>
        </authorList>
    </citation>
    <scope>NUCLEOTIDE SEQUENCE</scope>
</reference>
<accession>A0A0E9TUA3</accession>
<dbReference type="AlphaFoldDB" id="A0A0E9TUA3"/>
<reference evidence="1" key="2">
    <citation type="journal article" date="2015" name="Fish Shellfish Immunol.">
        <title>Early steps in the European eel (Anguilla anguilla)-Vibrio vulnificus interaction in the gills: Role of the RtxA13 toxin.</title>
        <authorList>
            <person name="Callol A."/>
            <person name="Pajuelo D."/>
            <person name="Ebbesson L."/>
            <person name="Teles M."/>
            <person name="MacKenzie S."/>
            <person name="Amaro C."/>
        </authorList>
    </citation>
    <scope>NUCLEOTIDE SEQUENCE</scope>
</reference>
<evidence type="ECO:0000313" key="1">
    <source>
        <dbReference type="EMBL" id="JAH57249.1"/>
    </source>
</evidence>
<dbReference type="EMBL" id="GBXM01051328">
    <property type="protein sequence ID" value="JAH57249.1"/>
    <property type="molecule type" value="Transcribed_RNA"/>
</dbReference>
<sequence length="35" mass="3807">MLVPIQGGAFVPGLSSLRLCWLPDVSVKCHWSPVL</sequence>
<name>A0A0E9TUA3_ANGAN</name>
<protein>
    <submittedName>
        <fullName evidence="1">Uncharacterized protein</fullName>
    </submittedName>
</protein>
<organism evidence="1">
    <name type="scientific">Anguilla anguilla</name>
    <name type="common">European freshwater eel</name>
    <name type="synonym">Muraena anguilla</name>
    <dbReference type="NCBI Taxonomy" id="7936"/>
    <lineage>
        <taxon>Eukaryota</taxon>
        <taxon>Metazoa</taxon>
        <taxon>Chordata</taxon>
        <taxon>Craniata</taxon>
        <taxon>Vertebrata</taxon>
        <taxon>Euteleostomi</taxon>
        <taxon>Actinopterygii</taxon>
        <taxon>Neopterygii</taxon>
        <taxon>Teleostei</taxon>
        <taxon>Anguilliformes</taxon>
        <taxon>Anguillidae</taxon>
        <taxon>Anguilla</taxon>
    </lineage>
</organism>
<proteinExistence type="predicted"/>